<accession>A0ACC5VX19</accession>
<evidence type="ECO:0000313" key="2">
    <source>
        <dbReference type="Proteomes" id="UP001319846"/>
    </source>
</evidence>
<protein>
    <submittedName>
        <fullName evidence="1">Prepilin-type N-terminal cleavage/methylation domain-containing protein</fullName>
    </submittedName>
</protein>
<sequence>MRKGCAAGFTLVEMMVALVIGSVIILGAGQLVLSLFTTFERVETLSRQQEALIFATQALTRDIRHGQAHRYDISDSLADDATCALRRDAQPLIEGLHKGHRGCSAIELWDKSNQGVPGLYRVTLEFDDRRRFSWHVMQRDQVVSRTLPEVGR</sequence>
<dbReference type="EMBL" id="JABYQT010000010">
    <property type="protein sequence ID" value="MBZ5488707.1"/>
    <property type="molecule type" value="Genomic_DNA"/>
</dbReference>
<name>A0ACC5VX19_9GAMM</name>
<dbReference type="Proteomes" id="UP001319846">
    <property type="component" value="Unassembled WGS sequence"/>
</dbReference>
<reference evidence="1" key="1">
    <citation type="submission" date="2020-06" db="EMBL/GenBank/DDBJ databases">
        <title>Whole Genome Sequence of Halomonas aquamarina MB598.</title>
        <authorList>
            <person name="Pervaiz M."/>
            <person name="Fariq A."/>
            <person name="Yasmin A."/>
            <person name="Welch M."/>
        </authorList>
    </citation>
    <scope>NUCLEOTIDE SEQUENCE</scope>
    <source>
        <strain evidence="1">MB598</strain>
    </source>
</reference>
<proteinExistence type="predicted"/>
<keyword evidence="2" id="KW-1185">Reference proteome</keyword>
<comment type="caution">
    <text evidence="1">The sequence shown here is derived from an EMBL/GenBank/DDBJ whole genome shotgun (WGS) entry which is preliminary data.</text>
</comment>
<gene>
    <name evidence="1" type="ORF">HW452_14360</name>
</gene>
<organism evidence="1 2">
    <name type="scientific">Vreelandella aquamarina</name>
    <dbReference type="NCBI Taxonomy" id="77097"/>
    <lineage>
        <taxon>Bacteria</taxon>
        <taxon>Pseudomonadati</taxon>
        <taxon>Pseudomonadota</taxon>
        <taxon>Gammaproteobacteria</taxon>
        <taxon>Oceanospirillales</taxon>
        <taxon>Halomonadaceae</taxon>
        <taxon>Vreelandella</taxon>
    </lineage>
</organism>
<evidence type="ECO:0000313" key="1">
    <source>
        <dbReference type="EMBL" id="MBZ5488707.1"/>
    </source>
</evidence>